<organism evidence="2 3">
    <name type="scientific">Halomarina rubra</name>
    <dbReference type="NCBI Taxonomy" id="2071873"/>
    <lineage>
        <taxon>Archaea</taxon>
        <taxon>Methanobacteriati</taxon>
        <taxon>Methanobacteriota</taxon>
        <taxon>Stenosarchaea group</taxon>
        <taxon>Halobacteria</taxon>
        <taxon>Halobacteriales</taxon>
        <taxon>Natronomonadaceae</taxon>
        <taxon>Halomarina</taxon>
    </lineage>
</organism>
<feature type="transmembrane region" description="Helical" evidence="1">
    <location>
        <begin position="171"/>
        <end position="201"/>
    </location>
</feature>
<comment type="caution">
    <text evidence="2">The sequence shown here is derived from an EMBL/GenBank/DDBJ whole genome shotgun (WGS) entry which is preliminary data.</text>
</comment>
<gene>
    <name evidence="2" type="ORF">ACFSBT_10925</name>
</gene>
<keyword evidence="1" id="KW-1133">Transmembrane helix</keyword>
<feature type="transmembrane region" description="Helical" evidence="1">
    <location>
        <begin position="128"/>
        <end position="151"/>
    </location>
</feature>
<feature type="transmembrane region" description="Helical" evidence="1">
    <location>
        <begin position="252"/>
        <end position="272"/>
    </location>
</feature>
<evidence type="ECO:0000256" key="1">
    <source>
        <dbReference type="SAM" id="Phobius"/>
    </source>
</evidence>
<protein>
    <recommendedName>
        <fullName evidence="4">RDD family protein</fullName>
    </recommendedName>
</protein>
<dbReference type="EMBL" id="JBHUDC010000005">
    <property type="protein sequence ID" value="MFD1513790.1"/>
    <property type="molecule type" value="Genomic_DNA"/>
</dbReference>
<dbReference type="Proteomes" id="UP001597187">
    <property type="component" value="Unassembled WGS sequence"/>
</dbReference>
<dbReference type="AlphaFoldDB" id="A0ABD6AWR5"/>
<feature type="transmembrane region" description="Helical" evidence="1">
    <location>
        <begin position="305"/>
        <end position="325"/>
    </location>
</feature>
<name>A0ABD6AWR5_9EURY</name>
<evidence type="ECO:0000313" key="2">
    <source>
        <dbReference type="EMBL" id="MFD1513790.1"/>
    </source>
</evidence>
<dbReference type="RefSeq" id="WP_250873759.1">
    <property type="nucleotide sequence ID" value="NZ_JALXFV010000005.1"/>
</dbReference>
<reference evidence="2 3" key="1">
    <citation type="journal article" date="2019" name="Int. J. Syst. Evol. Microbiol.">
        <title>The Global Catalogue of Microorganisms (GCM) 10K type strain sequencing project: providing services to taxonomists for standard genome sequencing and annotation.</title>
        <authorList>
            <consortium name="The Broad Institute Genomics Platform"/>
            <consortium name="The Broad Institute Genome Sequencing Center for Infectious Disease"/>
            <person name="Wu L."/>
            <person name="Ma J."/>
        </authorList>
    </citation>
    <scope>NUCLEOTIDE SEQUENCE [LARGE SCALE GENOMIC DNA]</scope>
    <source>
        <strain evidence="2 3">CGMCC 1.12563</strain>
    </source>
</reference>
<feature type="transmembrane region" description="Helical" evidence="1">
    <location>
        <begin position="20"/>
        <end position="40"/>
    </location>
</feature>
<feature type="transmembrane region" description="Helical" evidence="1">
    <location>
        <begin position="222"/>
        <end position="246"/>
    </location>
</feature>
<keyword evidence="1" id="KW-0472">Membrane</keyword>
<keyword evidence="3" id="KW-1185">Reference proteome</keyword>
<proteinExistence type="predicted"/>
<sequence length="556" mass="60175">MAGSRRSVWGIVRSRPRAMAVFAVLAGAVELLAIAGVVALEPLVSGITDGVLETRTGLVVQVVEIGAVAVLAELLWFVVGPALAAGGYGLVRSNTAAVQTTPATLRVLVRSVISDYRSLARTRLLQRVAALPLVVVSVVPVCALAFALLTGVEATAYALAPTSQERTGRNVLGVVVLFSLFVAWGVGRAPFGFVDLLVLDGRSAREAIRESVRATLSDGRAILARFVILLLGLCPLVVGTFVALQFYGLGPWQFVGIVAATSAVVRPLAILAHLRTYRRFVGEPTRDVTGTASVRTQLRRHVPRFALAGLFVSALLVGTVAVRTVDVRPYEATTTDVSPDADAVVLFEAGRTALGRESHTAAARVTNTTSGRQMSVCTSDINYRQRRGTAHFTFGDDAGRAYLQEGVFAQRNDYTQSKWLVERSDPDDLGWFRCPTTLRLPAGDEPWRVAERTDENVTLELTDPVAIRNATTVDLRNSMVADGPNRIVATFDRDTGRLLAVDETLNFVLREDGNVTDQTRTHTELRFSGYESTTVERPESLGDPGLRERLLDVLYY</sequence>
<evidence type="ECO:0000313" key="3">
    <source>
        <dbReference type="Proteomes" id="UP001597187"/>
    </source>
</evidence>
<feature type="transmembrane region" description="Helical" evidence="1">
    <location>
        <begin position="60"/>
        <end position="84"/>
    </location>
</feature>
<evidence type="ECO:0008006" key="4">
    <source>
        <dbReference type="Google" id="ProtNLM"/>
    </source>
</evidence>
<accession>A0ABD6AWR5</accession>
<keyword evidence="1" id="KW-0812">Transmembrane</keyword>